<proteinExistence type="predicted"/>
<sequence length="815" mass="98455">MLVSFLGSGRNDEEEERLHQEQIDAMKREHELNITKYENERLKNEFESESLKNEINRDFEMNKAKIQRERDAIFNSFAENARNTYDQIQKSNQERDEREEKQYQKQLERNQKELEEKQKELAVLKEQTENNRQMLDEYRKSQREDDKRHEEKMKELEDDARADRQKRDEEYRKQMQRDEQKYEADRQERRRKAAADALKKDEQRKREFEEWLRQHNYKQQQQRQEHQRKMEEFEEQARIRQQNREKARQANEESKRQFEEHMRFLRERRERMAREQAEQDRLMFERLQAMALADLSQREMQSEFGRICHPIDEQQSAINSAEGLLTNWLKRFSNTAGFLEGVTVSQYNSIFGNRQKKFRLIVNVSNSRHRYSERRSRKMDSTIRRAQQNLDDLKRQMTEIEQENRRANARRQAEIERRRKDNDRRIAERQSAMEKQRIEMERKQREIAESERKDKEEMQRKYEQELKRMKEQFDEQTELERREMEEEIKRRTAEDERTAKEHAEELAVKIRTENEALQQAQIDHQRVLDMRHDNLQYSEHRNLEEFRRRENEQKELEERQRQERIKLENHSNQLHNENEQFARLQGRQQLAVQQGASNLSTELRRQDAYQFMNSLLASAMKKMNEHVGQCDKLILKFGKFNDLRKNQKQGKVASIIRMVSPPSSADERIKKTVVKIKIMAEDILKKLQYEGKVQIGSVKTQILTSFNQVKHEQKKEIRNFLSQIEEKCNTLESLLKRVMNQMKEKDPQVDEELHGELKNAVNELNELCGELPTFFNQEEIDNAKKQMEGNIAGSAAVPLRISSNSAAQIKGTEEN</sequence>
<evidence type="ECO:0000313" key="2">
    <source>
        <dbReference type="EMBL" id="PAV83125.1"/>
    </source>
</evidence>
<accession>A0A2A2LAP0</accession>
<evidence type="ECO:0000256" key="1">
    <source>
        <dbReference type="SAM" id="MobiDB-lite"/>
    </source>
</evidence>
<reference evidence="2 3" key="1">
    <citation type="journal article" date="2017" name="Curr. Biol.">
        <title>Genome architecture and evolution of a unichromosomal asexual nematode.</title>
        <authorList>
            <person name="Fradin H."/>
            <person name="Zegar C."/>
            <person name="Gutwein M."/>
            <person name="Lucas J."/>
            <person name="Kovtun M."/>
            <person name="Corcoran D."/>
            <person name="Baugh L.R."/>
            <person name="Kiontke K."/>
            <person name="Gunsalus K."/>
            <person name="Fitch D.H."/>
            <person name="Piano F."/>
        </authorList>
    </citation>
    <scope>NUCLEOTIDE SEQUENCE [LARGE SCALE GENOMIC DNA]</scope>
    <source>
        <strain evidence="2">PF1309</strain>
    </source>
</reference>
<feature type="region of interest" description="Disordered" evidence="1">
    <location>
        <begin position="397"/>
        <end position="500"/>
    </location>
</feature>
<feature type="compositionally biased region" description="Basic and acidic residues" evidence="1">
    <location>
        <begin position="223"/>
        <end position="258"/>
    </location>
</feature>
<gene>
    <name evidence="2" type="ORF">WR25_02791</name>
</gene>
<protein>
    <submittedName>
        <fullName evidence="2">Uncharacterized protein</fullName>
    </submittedName>
</protein>
<comment type="caution">
    <text evidence="2">The sequence shown here is derived from an EMBL/GenBank/DDBJ whole genome shotgun (WGS) entry which is preliminary data.</text>
</comment>
<feature type="region of interest" description="Disordered" evidence="1">
    <location>
        <begin position="84"/>
        <end position="203"/>
    </location>
</feature>
<organism evidence="2 3">
    <name type="scientific">Diploscapter pachys</name>
    <dbReference type="NCBI Taxonomy" id="2018661"/>
    <lineage>
        <taxon>Eukaryota</taxon>
        <taxon>Metazoa</taxon>
        <taxon>Ecdysozoa</taxon>
        <taxon>Nematoda</taxon>
        <taxon>Chromadorea</taxon>
        <taxon>Rhabditida</taxon>
        <taxon>Rhabditina</taxon>
        <taxon>Rhabditomorpha</taxon>
        <taxon>Rhabditoidea</taxon>
        <taxon>Rhabditidae</taxon>
        <taxon>Diploscapter</taxon>
    </lineage>
</organism>
<feature type="compositionally biased region" description="Basic and acidic residues" evidence="1">
    <location>
        <begin position="92"/>
        <end position="203"/>
    </location>
</feature>
<evidence type="ECO:0000313" key="3">
    <source>
        <dbReference type="Proteomes" id="UP000218231"/>
    </source>
</evidence>
<dbReference type="Proteomes" id="UP000218231">
    <property type="component" value="Unassembled WGS sequence"/>
</dbReference>
<dbReference type="AlphaFoldDB" id="A0A2A2LAP0"/>
<feature type="region of interest" description="Disordered" evidence="1">
    <location>
        <begin position="1"/>
        <end position="20"/>
    </location>
</feature>
<feature type="region of interest" description="Disordered" evidence="1">
    <location>
        <begin position="548"/>
        <end position="568"/>
    </location>
</feature>
<dbReference type="EMBL" id="LIAE01006995">
    <property type="protein sequence ID" value="PAV83125.1"/>
    <property type="molecule type" value="Genomic_DNA"/>
</dbReference>
<feature type="region of interest" description="Disordered" evidence="1">
    <location>
        <begin position="217"/>
        <end position="258"/>
    </location>
</feature>
<name>A0A2A2LAP0_9BILA</name>
<keyword evidence="3" id="KW-1185">Reference proteome</keyword>